<comment type="caution">
    <text evidence="7">The sequence shown here is derived from an EMBL/GenBank/DDBJ whole genome shotgun (WGS) entry which is preliminary data.</text>
</comment>
<dbReference type="AlphaFoldDB" id="A0ABD5CA26"/>
<organism evidence="7 8">
    <name type="scientific">Paraburkholderia graminis</name>
    <dbReference type="NCBI Taxonomy" id="60548"/>
    <lineage>
        <taxon>Bacteria</taxon>
        <taxon>Pseudomonadati</taxon>
        <taxon>Pseudomonadota</taxon>
        <taxon>Betaproteobacteria</taxon>
        <taxon>Burkholderiales</taxon>
        <taxon>Burkholderiaceae</taxon>
        <taxon>Paraburkholderia</taxon>
    </lineage>
</organism>
<gene>
    <name evidence="7" type="ORF">QF025_000603</name>
</gene>
<evidence type="ECO:0000259" key="6">
    <source>
        <dbReference type="Pfam" id="PF00350"/>
    </source>
</evidence>
<dbReference type="EMBL" id="JAVIZN010000002">
    <property type="protein sequence ID" value="MDR6201883.1"/>
    <property type="molecule type" value="Genomic_DNA"/>
</dbReference>
<evidence type="ECO:0000313" key="7">
    <source>
        <dbReference type="EMBL" id="MDR6201883.1"/>
    </source>
</evidence>
<dbReference type="Pfam" id="PF00350">
    <property type="entry name" value="Dynamin_N"/>
    <property type="match status" value="1"/>
</dbReference>
<evidence type="ECO:0000256" key="3">
    <source>
        <dbReference type="ARBA" id="ARBA00022801"/>
    </source>
</evidence>
<protein>
    <submittedName>
        <fullName evidence="7">GTPase SAR1 family protein</fullName>
    </submittedName>
</protein>
<feature type="domain" description="Dynamin N-terminal" evidence="6">
    <location>
        <begin position="47"/>
        <end position="187"/>
    </location>
</feature>
<dbReference type="GO" id="GO:0016020">
    <property type="term" value="C:membrane"/>
    <property type="evidence" value="ECO:0007669"/>
    <property type="project" value="UniProtKB-SubCell"/>
</dbReference>
<dbReference type="Gene3D" id="3.40.50.300">
    <property type="entry name" value="P-loop containing nucleotide triphosphate hydrolases"/>
    <property type="match status" value="1"/>
</dbReference>
<keyword evidence="5" id="KW-0472">Membrane</keyword>
<keyword evidence="4" id="KW-0342">GTP-binding</keyword>
<reference evidence="7 8" key="1">
    <citation type="submission" date="2023-08" db="EMBL/GenBank/DDBJ databases">
        <title>Genome sequencing of plant associated microbes to promote plant fitness in Sorghum bicolor and Oryza sativa.</title>
        <authorList>
            <person name="Coleman-Derr D."/>
        </authorList>
    </citation>
    <scope>NUCLEOTIDE SEQUENCE [LARGE SCALE GENOMIC DNA]</scope>
    <source>
        <strain evidence="7 8">SLBN-33</strain>
    </source>
</reference>
<dbReference type="Proteomes" id="UP001245184">
    <property type="component" value="Unassembled WGS sequence"/>
</dbReference>
<sequence>MSTVSSKQAWTDFASELGEVLEAAGDGTRASLVRLIRQRLALPQAYVSVVGETSTGKSSLINALFNEEILPVSGKPTTGIVTHVACRNEEQPRFFAIYRDATQEAIDHERFRRLSVEPEDDILRLQVRATPTAQSHVGMHVFDTPGYNAILSKHEEVLMSFLPQSDVIVFVVGYRTGFGQVDQDLFEAVAAATAHDTDIPVILVINRTPGGTGPDDKRVSEIKRLARDGLGRNMSLHIIGSTNLPTSNGPMERRALAADPLWDEVHARAFDPAVLQTVQARLESALLAITDEADAALEREEAGFAANANELFAMQQAVELTQMAEAESLREVDRTIDHLQTALPHLIEKLVAASLQKIEADIESSSNWLGSADCAQWLTGHALPFEVRGIGRAIEAHLSVEMEALNKRLEEIANTTIAELDKCVALRVEDPVRRFVMSVSTTLGQRLAGNAVNGMLRGLGGVGGAAAGAGNLAKMALSRIGRLFGKQFGREVYAQIGRLFTKKMIERLNIAVMVIVELVSFVYEAKVWKGKLLGASIEAMQKWREDVLKDLHDEQLPRIRAANYEIIQALYGEFSDPLTPAPQRDARVAEVQGLRARIAALREGLNYSNA</sequence>
<proteinExistence type="predicted"/>
<dbReference type="RefSeq" id="WP_310030130.1">
    <property type="nucleotide sequence ID" value="NZ_JAVIZN010000002.1"/>
</dbReference>
<comment type="subcellular location">
    <subcellularLocation>
        <location evidence="1">Membrane</location>
    </subcellularLocation>
</comment>
<evidence type="ECO:0000256" key="5">
    <source>
        <dbReference type="ARBA" id="ARBA00023136"/>
    </source>
</evidence>
<dbReference type="SUPFAM" id="SSF52540">
    <property type="entry name" value="P-loop containing nucleoside triphosphate hydrolases"/>
    <property type="match status" value="1"/>
</dbReference>
<dbReference type="InterPro" id="IPR045063">
    <property type="entry name" value="Dynamin_N"/>
</dbReference>
<name>A0ABD5CA26_9BURK</name>
<dbReference type="PANTHER" id="PTHR10465">
    <property type="entry name" value="TRANSMEMBRANE GTPASE FZO1"/>
    <property type="match status" value="1"/>
</dbReference>
<dbReference type="PANTHER" id="PTHR10465:SF0">
    <property type="entry name" value="SARCALUMENIN"/>
    <property type="match status" value="1"/>
</dbReference>
<evidence type="ECO:0000313" key="8">
    <source>
        <dbReference type="Proteomes" id="UP001245184"/>
    </source>
</evidence>
<evidence type="ECO:0000256" key="4">
    <source>
        <dbReference type="ARBA" id="ARBA00023134"/>
    </source>
</evidence>
<dbReference type="InterPro" id="IPR027417">
    <property type="entry name" value="P-loop_NTPase"/>
</dbReference>
<dbReference type="InterPro" id="IPR027094">
    <property type="entry name" value="Mitofusin_fam"/>
</dbReference>
<dbReference type="GO" id="GO:0005525">
    <property type="term" value="F:GTP binding"/>
    <property type="evidence" value="ECO:0007669"/>
    <property type="project" value="UniProtKB-KW"/>
</dbReference>
<keyword evidence="3" id="KW-0378">Hydrolase</keyword>
<keyword evidence="2" id="KW-0547">Nucleotide-binding</keyword>
<evidence type="ECO:0000256" key="1">
    <source>
        <dbReference type="ARBA" id="ARBA00004370"/>
    </source>
</evidence>
<evidence type="ECO:0000256" key="2">
    <source>
        <dbReference type="ARBA" id="ARBA00022741"/>
    </source>
</evidence>
<dbReference type="GO" id="GO:0016787">
    <property type="term" value="F:hydrolase activity"/>
    <property type="evidence" value="ECO:0007669"/>
    <property type="project" value="UniProtKB-KW"/>
</dbReference>
<accession>A0ABD5CA26</accession>